<dbReference type="AlphaFoldDB" id="A0AAE0N9H5"/>
<name>A0AAE0N9H5_9PEZI</name>
<evidence type="ECO:0000313" key="4">
    <source>
        <dbReference type="Proteomes" id="UP001285441"/>
    </source>
</evidence>
<dbReference type="PANTHER" id="PTHR23082">
    <property type="entry name" value="TRANSCRIPTION INITIATION FACTOR IIIC TFIIIC , POLYPEPTIDE 3-RELATED"/>
    <property type="match status" value="1"/>
</dbReference>
<protein>
    <recommendedName>
        <fullName evidence="5">Transcription factor tau subunit sfc4</fullName>
    </recommendedName>
</protein>
<feature type="region of interest" description="Disordered" evidence="2">
    <location>
        <begin position="94"/>
        <end position="125"/>
    </location>
</feature>
<dbReference type="InterPro" id="IPR039340">
    <property type="entry name" value="Tfc4/TFIIIC-102/Sfc4"/>
</dbReference>
<feature type="compositionally biased region" description="Low complexity" evidence="2">
    <location>
        <begin position="96"/>
        <end position="112"/>
    </location>
</feature>
<keyword evidence="1" id="KW-0802">TPR repeat</keyword>
<feature type="region of interest" description="Disordered" evidence="2">
    <location>
        <begin position="555"/>
        <end position="602"/>
    </location>
</feature>
<feature type="repeat" description="TPR" evidence="1">
    <location>
        <begin position="487"/>
        <end position="520"/>
    </location>
</feature>
<feature type="repeat" description="TPR" evidence="1">
    <location>
        <begin position="863"/>
        <end position="896"/>
    </location>
</feature>
<feature type="compositionally biased region" description="Acidic residues" evidence="2">
    <location>
        <begin position="38"/>
        <end position="57"/>
    </location>
</feature>
<dbReference type="Gene3D" id="1.25.40.10">
    <property type="entry name" value="Tetratricopeptide repeat domain"/>
    <property type="match status" value="3"/>
</dbReference>
<dbReference type="SUPFAM" id="SSF48452">
    <property type="entry name" value="TPR-like"/>
    <property type="match status" value="2"/>
</dbReference>
<feature type="region of interest" description="Disordered" evidence="2">
    <location>
        <begin position="1"/>
        <end position="57"/>
    </location>
</feature>
<dbReference type="Pfam" id="PF13181">
    <property type="entry name" value="TPR_8"/>
    <property type="match status" value="1"/>
</dbReference>
<dbReference type="EMBL" id="JAULSW010000007">
    <property type="protein sequence ID" value="KAK3375210.1"/>
    <property type="molecule type" value="Genomic_DNA"/>
</dbReference>
<evidence type="ECO:0008006" key="5">
    <source>
        <dbReference type="Google" id="ProtNLM"/>
    </source>
</evidence>
<gene>
    <name evidence="3" type="ORF">B0H63DRAFT_482159</name>
</gene>
<accession>A0AAE0N9H5</accession>
<proteinExistence type="predicted"/>
<dbReference type="GO" id="GO:0000127">
    <property type="term" value="C:transcription factor TFIIIC complex"/>
    <property type="evidence" value="ECO:0007669"/>
    <property type="project" value="TreeGrafter"/>
</dbReference>
<reference evidence="3" key="2">
    <citation type="submission" date="2023-06" db="EMBL/GenBank/DDBJ databases">
        <authorList>
            <consortium name="Lawrence Berkeley National Laboratory"/>
            <person name="Haridas S."/>
            <person name="Hensen N."/>
            <person name="Bonometti L."/>
            <person name="Westerberg I."/>
            <person name="Brannstrom I.O."/>
            <person name="Guillou S."/>
            <person name="Cros-Aarteil S."/>
            <person name="Calhoun S."/>
            <person name="Kuo A."/>
            <person name="Mondo S."/>
            <person name="Pangilinan J."/>
            <person name="Riley R."/>
            <person name="LaButti K."/>
            <person name="Andreopoulos B."/>
            <person name="Lipzen A."/>
            <person name="Chen C."/>
            <person name="Yanf M."/>
            <person name="Daum C."/>
            <person name="Ng V."/>
            <person name="Clum A."/>
            <person name="Steindorff A."/>
            <person name="Ohm R."/>
            <person name="Martin F."/>
            <person name="Silar P."/>
            <person name="Natvig D."/>
            <person name="Lalanne C."/>
            <person name="Gautier V."/>
            <person name="Ament-velasquez S.L."/>
            <person name="Kruys A."/>
            <person name="Hutchinson M.I."/>
            <person name="Powell A.J."/>
            <person name="Barry K."/>
            <person name="Miller A.N."/>
            <person name="Grigoriev I.V."/>
            <person name="Debuchy R."/>
            <person name="Gladieux P."/>
            <person name="Thoren M.H."/>
            <person name="Johannesson H."/>
        </authorList>
    </citation>
    <scope>NUCLEOTIDE SEQUENCE</scope>
    <source>
        <strain evidence="3">CBS 232.78</strain>
    </source>
</reference>
<reference evidence="3" key="1">
    <citation type="journal article" date="2023" name="Mol. Phylogenet. Evol.">
        <title>Genome-scale phylogeny and comparative genomics of the fungal order Sordariales.</title>
        <authorList>
            <person name="Hensen N."/>
            <person name="Bonometti L."/>
            <person name="Westerberg I."/>
            <person name="Brannstrom I.O."/>
            <person name="Guillou S."/>
            <person name="Cros-Aarteil S."/>
            <person name="Calhoun S."/>
            <person name="Haridas S."/>
            <person name="Kuo A."/>
            <person name="Mondo S."/>
            <person name="Pangilinan J."/>
            <person name="Riley R."/>
            <person name="LaButti K."/>
            <person name="Andreopoulos B."/>
            <person name="Lipzen A."/>
            <person name="Chen C."/>
            <person name="Yan M."/>
            <person name="Daum C."/>
            <person name="Ng V."/>
            <person name="Clum A."/>
            <person name="Steindorff A."/>
            <person name="Ohm R.A."/>
            <person name="Martin F."/>
            <person name="Silar P."/>
            <person name="Natvig D.O."/>
            <person name="Lalanne C."/>
            <person name="Gautier V."/>
            <person name="Ament-Velasquez S.L."/>
            <person name="Kruys A."/>
            <person name="Hutchinson M.I."/>
            <person name="Powell A.J."/>
            <person name="Barry K."/>
            <person name="Miller A.N."/>
            <person name="Grigoriev I.V."/>
            <person name="Debuchy R."/>
            <person name="Gladieux P."/>
            <person name="Hiltunen Thoren M."/>
            <person name="Johannesson H."/>
        </authorList>
    </citation>
    <scope>NUCLEOTIDE SEQUENCE</scope>
    <source>
        <strain evidence="3">CBS 232.78</strain>
    </source>
</reference>
<feature type="compositionally biased region" description="Basic residues" evidence="2">
    <location>
        <begin position="113"/>
        <end position="125"/>
    </location>
</feature>
<comment type="caution">
    <text evidence="3">The sequence shown here is derived from an EMBL/GenBank/DDBJ whole genome shotgun (WGS) entry which is preliminary data.</text>
</comment>
<feature type="compositionally biased region" description="Basic residues" evidence="2">
    <location>
        <begin position="565"/>
        <end position="583"/>
    </location>
</feature>
<dbReference type="PANTHER" id="PTHR23082:SF0">
    <property type="entry name" value="GENERAL TRANSCRIPTION FACTOR 3C POLYPEPTIDE 3"/>
    <property type="match status" value="1"/>
</dbReference>
<sequence length="1034" mass="116351">MDIDVAAADVSTANPSDIDIDPALQCGGATLPNYDGVADGDDRDDDAASDISDPDSDTLEVRADCARFDKQREAFVAEQRARSGVAGTVVSGLVHGQSVPGSGTSSSGSRPGGVRKIRRIGPRKAAKPTPDILFRLSKAKEAYERREYQSAVSMLSEIIRINSETYNAWTLLRTIHEELGDREKATMCEMTAALLVPKHIGVWMTAAQNALYGVEDMDDGPEKDKALERAIICYSHVLETDRSNIEARTGKADALMMQGRAYMAMQQYQRALQYRPLNIRTVRNIADVSLDAKDPKKSGEFAKKAYRHIIDHLQATGTLDAEEGRFEWSDLRIYLEFFAILEQWQAGAQELKEISRWLLGRRQESYWDGWPLDDREWDLHDDRRIQVPEFEPARYPQDTYGQGLPIDLRAKLYVYRRKLGHDDEAQAHLVLLDPTDDGAVDKFIDFPDCLKEIGLALMEGEKAEQALLYFNLYRRIAGLSGDMVVDADVHLSLGRCHMALGDKSAAEECFIAAIEDDEDNIEARVQLANMYEGEQEQEGREEAFLLVREAMNLEARQGDEADPKPRRRRGPYGPRKPRAKKERKPRDPNAPKKSKYVPRRLIDAEKRKQQDLEMTAEAVKNFQVVEELKDRAVAGDEQAAAAWMKAAKDLVDDFRSYKRFYPWEKYIKYLGYGGNVQGQSAIPARNMKLAAMAERLQQNLAPAEGQEHDQNSVAIKLPQEHRGIAFNRWLDIFLDYAFCLVRAGQHREAYVVCHAARDSTVWVSTENTFLIHVAWASCAVYAGDEETCVAIARYFMRDYMPGTDSYRMFTAMCRVCQTPVSWYTSGPAQKFILRQIKTMDNIIMKSDRPLAAAPGPADIGLDVCLLTIYGHILFSTTSYTYALSYFARAASLDPDNCLINLSIGLAYIHYALKRQATNRQYLLTQGFAFLFRYYNDRVAKPDTSLGQRMEAHFNIARAYSLIGLANLALEYYKKVLAEADTAADADRGLPVAAAAAVGNEDLTFEAAYNIRTICYLLGDVEGAKAVTHRYMVLE</sequence>
<dbReference type="SMART" id="SM00028">
    <property type="entry name" value="TPR"/>
    <property type="match status" value="5"/>
</dbReference>
<dbReference type="GO" id="GO:0006383">
    <property type="term" value="P:transcription by RNA polymerase III"/>
    <property type="evidence" value="ECO:0007669"/>
    <property type="project" value="InterPro"/>
</dbReference>
<dbReference type="Proteomes" id="UP001285441">
    <property type="component" value="Unassembled WGS sequence"/>
</dbReference>
<evidence type="ECO:0000256" key="2">
    <source>
        <dbReference type="SAM" id="MobiDB-lite"/>
    </source>
</evidence>
<dbReference type="InterPro" id="IPR019734">
    <property type="entry name" value="TPR_rpt"/>
</dbReference>
<keyword evidence="4" id="KW-1185">Reference proteome</keyword>
<organism evidence="3 4">
    <name type="scientific">Podospora didyma</name>
    <dbReference type="NCBI Taxonomy" id="330526"/>
    <lineage>
        <taxon>Eukaryota</taxon>
        <taxon>Fungi</taxon>
        <taxon>Dikarya</taxon>
        <taxon>Ascomycota</taxon>
        <taxon>Pezizomycotina</taxon>
        <taxon>Sordariomycetes</taxon>
        <taxon>Sordariomycetidae</taxon>
        <taxon>Sordariales</taxon>
        <taxon>Podosporaceae</taxon>
        <taxon>Podospora</taxon>
    </lineage>
</organism>
<dbReference type="InterPro" id="IPR011990">
    <property type="entry name" value="TPR-like_helical_dom_sf"/>
</dbReference>
<dbReference type="PROSITE" id="PS50005">
    <property type="entry name" value="TPR"/>
    <property type="match status" value="2"/>
</dbReference>
<evidence type="ECO:0000313" key="3">
    <source>
        <dbReference type="EMBL" id="KAK3375210.1"/>
    </source>
</evidence>
<evidence type="ECO:0000256" key="1">
    <source>
        <dbReference type="PROSITE-ProRule" id="PRU00339"/>
    </source>
</evidence>